<evidence type="ECO:0000313" key="2">
    <source>
        <dbReference type="EMBL" id="KAG2895948.1"/>
    </source>
</evidence>
<reference evidence="3" key="1">
    <citation type="submission" date="2018-10" db="EMBL/GenBank/DDBJ databases">
        <title>Effector identification in a new, highly contiguous assembly of the strawberry crown rot pathogen Phytophthora cactorum.</title>
        <authorList>
            <person name="Armitage A.D."/>
            <person name="Nellist C.F."/>
            <person name="Bates H."/>
            <person name="Vickerstaff R.J."/>
            <person name="Harrison R.J."/>
        </authorList>
    </citation>
    <scope>NUCLEOTIDE SEQUENCE</scope>
    <source>
        <strain evidence="2">4032</strain>
        <strain evidence="3">4040</strain>
        <strain evidence="4">P415</strain>
        <strain evidence="5">P421</strain>
    </source>
</reference>
<evidence type="ECO:0008006" key="7">
    <source>
        <dbReference type="Google" id="ProtNLM"/>
    </source>
</evidence>
<feature type="compositionally biased region" description="Basic and acidic residues" evidence="1">
    <location>
        <begin position="67"/>
        <end position="77"/>
    </location>
</feature>
<dbReference type="EMBL" id="RCMI01000852">
    <property type="protein sequence ID" value="KAG2895948.1"/>
    <property type="molecule type" value="Genomic_DNA"/>
</dbReference>
<evidence type="ECO:0000313" key="4">
    <source>
        <dbReference type="EMBL" id="KAG2968701.1"/>
    </source>
</evidence>
<dbReference type="AlphaFoldDB" id="A0A8T1CFA0"/>
<dbReference type="Proteomes" id="UP000774804">
    <property type="component" value="Unassembled WGS sequence"/>
</dbReference>
<dbReference type="EMBL" id="RCML01000841">
    <property type="protein sequence ID" value="KAG2968701.1"/>
    <property type="molecule type" value="Genomic_DNA"/>
</dbReference>
<dbReference type="EMBL" id="RCMV01000264">
    <property type="protein sequence ID" value="KAG3220442.1"/>
    <property type="molecule type" value="Genomic_DNA"/>
</dbReference>
<sequence length="154" mass="18215">MGYAAEDEEDQQAFIEDIQVLLFDEDFAAVQRHRGRRESSSYGCRASRTAATNRSSLPRRNPRRDHRRNDGAKENTHVSVREYTRSFQKLGRMLQYITDNEAIPTSDVIRMYKSGMPVEWQIEVNRSSRSWDCRDLVLQFELIERNEQERRRTA</sequence>
<gene>
    <name evidence="2" type="ORF">PC115_g17642</name>
    <name evidence="3" type="ORF">PC117_g16218</name>
    <name evidence="4" type="ORF">PC118_g17855</name>
    <name evidence="5" type="ORF">PC129_g8805</name>
</gene>
<dbReference type="Proteomes" id="UP000697107">
    <property type="component" value="Unassembled WGS sequence"/>
</dbReference>
<protein>
    <recommendedName>
        <fullName evidence="7">Retrotransposon gag domain-containing protein</fullName>
    </recommendedName>
</protein>
<comment type="caution">
    <text evidence="3">The sequence shown here is derived from an EMBL/GenBank/DDBJ whole genome shotgun (WGS) entry which is preliminary data.</text>
</comment>
<name>A0A8T1CFA0_9STRA</name>
<evidence type="ECO:0000313" key="5">
    <source>
        <dbReference type="EMBL" id="KAG3220442.1"/>
    </source>
</evidence>
<organism evidence="3 6">
    <name type="scientific">Phytophthora cactorum</name>
    <dbReference type="NCBI Taxonomy" id="29920"/>
    <lineage>
        <taxon>Eukaryota</taxon>
        <taxon>Sar</taxon>
        <taxon>Stramenopiles</taxon>
        <taxon>Oomycota</taxon>
        <taxon>Peronosporomycetes</taxon>
        <taxon>Peronosporales</taxon>
        <taxon>Peronosporaceae</taxon>
        <taxon>Phytophthora</taxon>
    </lineage>
</organism>
<feature type="region of interest" description="Disordered" evidence="1">
    <location>
        <begin position="38"/>
        <end position="77"/>
    </location>
</feature>
<dbReference type="Proteomes" id="UP000760860">
    <property type="component" value="Unassembled WGS sequence"/>
</dbReference>
<dbReference type="Proteomes" id="UP000736787">
    <property type="component" value="Unassembled WGS sequence"/>
</dbReference>
<accession>A0A8T1CFA0</accession>
<evidence type="ECO:0000256" key="1">
    <source>
        <dbReference type="SAM" id="MobiDB-lite"/>
    </source>
</evidence>
<evidence type="ECO:0000313" key="3">
    <source>
        <dbReference type="EMBL" id="KAG2921507.1"/>
    </source>
</evidence>
<proteinExistence type="predicted"/>
<evidence type="ECO:0000313" key="6">
    <source>
        <dbReference type="Proteomes" id="UP000736787"/>
    </source>
</evidence>
<dbReference type="EMBL" id="RCMK01000567">
    <property type="protein sequence ID" value="KAG2921507.1"/>
    <property type="molecule type" value="Genomic_DNA"/>
</dbReference>